<dbReference type="PANTHER" id="PTHR12629:SF0">
    <property type="entry name" value="DIPHOSPHOINOSITOL-POLYPHOSPHATE DIPHOSPHATASE"/>
    <property type="match status" value="1"/>
</dbReference>
<dbReference type="PROSITE" id="PS51462">
    <property type="entry name" value="NUDIX"/>
    <property type="match status" value="1"/>
</dbReference>
<dbReference type="GO" id="GO:0005737">
    <property type="term" value="C:cytoplasm"/>
    <property type="evidence" value="ECO:0007669"/>
    <property type="project" value="TreeGrafter"/>
</dbReference>
<evidence type="ECO:0000259" key="5">
    <source>
        <dbReference type="PROSITE" id="PS51462"/>
    </source>
</evidence>
<name>A0A1M5TSD4_9RHOB</name>
<sequence>MQNPLKLVWGEFLSPLLRRPGRLQVAALCYRNGKRGREVLVITSRDTGRWIIPKGWPMRGKESNEAALQEAWEEAGVRTGRAPTKALGHFHYDKRESGGWSQPVKALVYPVEVKELADKFPEVTERKRKWVSPDEAANLVAEPELKKLLQEF</sequence>
<evidence type="ECO:0000313" key="6">
    <source>
        <dbReference type="EMBL" id="SHH53692.1"/>
    </source>
</evidence>
<dbReference type="EMBL" id="FQWM01000006">
    <property type="protein sequence ID" value="SHH53692.1"/>
    <property type="molecule type" value="Genomic_DNA"/>
</dbReference>
<evidence type="ECO:0000256" key="1">
    <source>
        <dbReference type="ARBA" id="ARBA00001946"/>
    </source>
</evidence>
<keyword evidence="7" id="KW-1185">Reference proteome</keyword>
<evidence type="ECO:0000256" key="2">
    <source>
        <dbReference type="ARBA" id="ARBA00022723"/>
    </source>
</evidence>
<dbReference type="STRING" id="870908.SAMN04488044_2686"/>
<feature type="domain" description="Nudix hydrolase" evidence="5">
    <location>
        <begin position="20"/>
        <end position="152"/>
    </location>
</feature>
<dbReference type="GO" id="GO:0046872">
    <property type="term" value="F:metal ion binding"/>
    <property type="evidence" value="ECO:0007669"/>
    <property type="project" value="UniProtKB-KW"/>
</dbReference>
<accession>A0A1M5TSD4</accession>
<dbReference type="Gene3D" id="3.90.79.10">
    <property type="entry name" value="Nucleoside Triphosphate Pyrophosphohydrolase"/>
    <property type="match status" value="1"/>
</dbReference>
<evidence type="ECO:0000313" key="7">
    <source>
        <dbReference type="Proteomes" id="UP000184211"/>
    </source>
</evidence>
<reference evidence="7" key="1">
    <citation type="submission" date="2016-11" db="EMBL/GenBank/DDBJ databases">
        <authorList>
            <person name="Varghese N."/>
            <person name="Submissions S."/>
        </authorList>
    </citation>
    <scope>NUCLEOTIDE SEQUENCE [LARGE SCALE GENOMIC DNA]</scope>
    <source>
        <strain evidence="7">DSM 28223</strain>
    </source>
</reference>
<dbReference type="Proteomes" id="UP000184211">
    <property type="component" value="Unassembled WGS sequence"/>
</dbReference>
<dbReference type="OrthoDB" id="7066910at2"/>
<dbReference type="GO" id="GO:0016462">
    <property type="term" value="F:pyrophosphatase activity"/>
    <property type="evidence" value="ECO:0007669"/>
    <property type="project" value="InterPro"/>
</dbReference>
<protein>
    <submittedName>
        <fullName evidence="6">8-oxo-dGTP pyrophosphatase MutT, NUDIX family</fullName>
    </submittedName>
</protein>
<gene>
    <name evidence="6" type="ORF">SAMN04488044_2686</name>
</gene>
<dbReference type="PANTHER" id="PTHR12629">
    <property type="entry name" value="DIPHOSPHOINOSITOL POLYPHOSPHATE PHOSPHOHYDROLASE"/>
    <property type="match status" value="1"/>
</dbReference>
<dbReference type="InterPro" id="IPR000086">
    <property type="entry name" value="NUDIX_hydrolase_dom"/>
</dbReference>
<dbReference type="AlphaFoldDB" id="A0A1M5TSD4"/>
<dbReference type="SUPFAM" id="SSF55811">
    <property type="entry name" value="Nudix"/>
    <property type="match status" value="1"/>
</dbReference>
<dbReference type="InterPro" id="IPR047198">
    <property type="entry name" value="DDP-like_NUDIX"/>
</dbReference>
<keyword evidence="3" id="KW-0378">Hydrolase</keyword>
<dbReference type="CDD" id="cd04666">
    <property type="entry name" value="NUDIX_DIPP2_like_Nudt4"/>
    <property type="match status" value="1"/>
</dbReference>
<dbReference type="InterPro" id="IPR015797">
    <property type="entry name" value="NUDIX_hydrolase-like_dom_sf"/>
</dbReference>
<dbReference type="RefSeq" id="WP_072793548.1">
    <property type="nucleotide sequence ID" value="NZ_FQWM01000006.1"/>
</dbReference>
<comment type="cofactor">
    <cofactor evidence="1">
        <name>Mg(2+)</name>
        <dbReference type="ChEBI" id="CHEBI:18420"/>
    </cofactor>
</comment>
<evidence type="ECO:0000256" key="4">
    <source>
        <dbReference type="ARBA" id="ARBA00022842"/>
    </source>
</evidence>
<organism evidence="6 7">
    <name type="scientific">Cognatishimia maritima</name>
    <dbReference type="NCBI Taxonomy" id="870908"/>
    <lineage>
        <taxon>Bacteria</taxon>
        <taxon>Pseudomonadati</taxon>
        <taxon>Pseudomonadota</taxon>
        <taxon>Alphaproteobacteria</taxon>
        <taxon>Rhodobacterales</taxon>
        <taxon>Paracoccaceae</taxon>
        <taxon>Cognatishimia</taxon>
    </lineage>
</organism>
<evidence type="ECO:0000256" key="3">
    <source>
        <dbReference type="ARBA" id="ARBA00022801"/>
    </source>
</evidence>
<proteinExistence type="predicted"/>
<dbReference type="Pfam" id="PF00293">
    <property type="entry name" value="NUDIX"/>
    <property type="match status" value="1"/>
</dbReference>
<keyword evidence="4" id="KW-0460">Magnesium</keyword>
<keyword evidence="2" id="KW-0479">Metal-binding</keyword>